<gene>
    <name evidence="4" type="primary">truA</name>
    <name evidence="9" type="ORF">ATL42_1891</name>
</gene>
<dbReference type="HAMAP" id="MF_00171">
    <property type="entry name" value="TruA"/>
    <property type="match status" value="1"/>
</dbReference>
<evidence type="ECO:0000256" key="6">
    <source>
        <dbReference type="PIRSR" id="PIRSR001430-2"/>
    </source>
</evidence>
<evidence type="ECO:0000313" key="10">
    <source>
        <dbReference type="Proteomes" id="UP000225548"/>
    </source>
</evidence>
<comment type="similarity">
    <text evidence="1 4 7">Belongs to the tRNA pseudouridine synthase TruA family.</text>
</comment>
<dbReference type="EC" id="5.4.99.12" evidence="4"/>
<dbReference type="RefSeq" id="WP_245862378.1">
    <property type="nucleotide sequence ID" value="NZ_PDJG01000001.1"/>
</dbReference>
<comment type="caution">
    <text evidence="9">The sequence shown here is derived from an EMBL/GenBank/DDBJ whole genome shotgun (WGS) entry which is preliminary data.</text>
</comment>
<dbReference type="SUPFAM" id="SSF55120">
    <property type="entry name" value="Pseudouridine synthase"/>
    <property type="match status" value="1"/>
</dbReference>
<proteinExistence type="inferred from homology"/>
<evidence type="ECO:0000259" key="8">
    <source>
        <dbReference type="Pfam" id="PF01416"/>
    </source>
</evidence>
<dbReference type="InterPro" id="IPR020103">
    <property type="entry name" value="PsdUridine_synth_cat_dom_sf"/>
</dbReference>
<dbReference type="Proteomes" id="UP000225548">
    <property type="component" value="Unassembled WGS sequence"/>
</dbReference>
<organism evidence="9 10">
    <name type="scientific">Sanguibacter antarcticus</name>
    <dbReference type="NCBI Taxonomy" id="372484"/>
    <lineage>
        <taxon>Bacteria</taxon>
        <taxon>Bacillati</taxon>
        <taxon>Actinomycetota</taxon>
        <taxon>Actinomycetes</taxon>
        <taxon>Micrococcales</taxon>
        <taxon>Sanguibacteraceae</taxon>
        <taxon>Sanguibacter</taxon>
    </lineage>
</organism>
<evidence type="ECO:0000256" key="7">
    <source>
        <dbReference type="RuleBase" id="RU003792"/>
    </source>
</evidence>
<dbReference type="Gene3D" id="3.30.70.660">
    <property type="entry name" value="Pseudouridine synthase I, catalytic domain, C-terminal subdomain"/>
    <property type="match status" value="1"/>
</dbReference>
<dbReference type="GO" id="GO:0031119">
    <property type="term" value="P:tRNA pseudouridine synthesis"/>
    <property type="evidence" value="ECO:0007669"/>
    <property type="project" value="UniProtKB-UniRule"/>
</dbReference>
<dbReference type="InterPro" id="IPR001406">
    <property type="entry name" value="PsdUridine_synth_TruA"/>
</dbReference>
<feature type="active site" description="Nucleophile" evidence="4 5">
    <location>
        <position position="53"/>
    </location>
</feature>
<comment type="subunit">
    <text evidence="4">Homodimer.</text>
</comment>
<keyword evidence="10" id="KW-1185">Reference proteome</keyword>
<evidence type="ECO:0000256" key="2">
    <source>
        <dbReference type="ARBA" id="ARBA00022694"/>
    </source>
</evidence>
<dbReference type="InterPro" id="IPR020094">
    <property type="entry name" value="TruA/RsuA/RluB/E/F_N"/>
</dbReference>
<dbReference type="FunFam" id="3.30.70.580:FF:000001">
    <property type="entry name" value="tRNA pseudouridine synthase A"/>
    <property type="match status" value="1"/>
</dbReference>
<dbReference type="PANTHER" id="PTHR11142">
    <property type="entry name" value="PSEUDOURIDYLATE SYNTHASE"/>
    <property type="match status" value="1"/>
</dbReference>
<dbReference type="NCBIfam" id="TIGR00071">
    <property type="entry name" value="hisT_truA"/>
    <property type="match status" value="1"/>
</dbReference>
<feature type="binding site" evidence="4 6">
    <location>
        <position position="122"/>
    </location>
    <ligand>
        <name>substrate</name>
    </ligand>
</feature>
<dbReference type="EMBL" id="PDJG01000001">
    <property type="protein sequence ID" value="PFG33992.1"/>
    <property type="molecule type" value="Genomic_DNA"/>
</dbReference>
<dbReference type="InterPro" id="IPR020097">
    <property type="entry name" value="PsdUridine_synth_TruA_a/b_dom"/>
</dbReference>
<keyword evidence="3 4" id="KW-0413">Isomerase</keyword>
<evidence type="ECO:0000256" key="5">
    <source>
        <dbReference type="PIRSR" id="PIRSR001430-1"/>
    </source>
</evidence>
<comment type="function">
    <text evidence="4">Formation of pseudouridine at positions 38, 39 and 40 in the anticodon stem and loop of transfer RNAs.</text>
</comment>
<comment type="caution">
    <text evidence="4">Lacks conserved residue(s) required for the propagation of feature annotation.</text>
</comment>
<evidence type="ECO:0000256" key="3">
    <source>
        <dbReference type="ARBA" id="ARBA00023235"/>
    </source>
</evidence>
<sequence length="288" mass="31932">MIRIRLDIAYRGTDFAGWAVQPGLRTVQGVLEEGLSRVLRVPAPRVAVAGRTDSGVHSRGQVVHVDLDPAVWASVPGQSARTSVQAMTSRLNGVLPDDLVVHRVQEAPPGFHARFGALLRRYSYRVADSFELHDPLRREWTLWLRRELDVEAMHTSMQPLLGIRDFAAFCRPRPGATTIRHLQELSWTRVAEGPDTGLVVARVQADAFCHNMVRALVGASLTVGQGRRPVTWPAEVLALGQRDPLAAVVPGHGLVLEEVHYPADEDLADHAERARSRRTDEHVWEPHG</sequence>
<dbReference type="PIRSF" id="PIRSF001430">
    <property type="entry name" value="tRNA_psdUrid_synth"/>
    <property type="match status" value="1"/>
</dbReference>
<dbReference type="CDD" id="cd02570">
    <property type="entry name" value="PseudoU_synth_EcTruA"/>
    <property type="match status" value="1"/>
</dbReference>
<dbReference type="Pfam" id="PF01416">
    <property type="entry name" value="PseudoU_synth_1"/>
    <property type="match status" value="1"/>
</dbReference>
<dbReference type="GO" id="GO:0003723">
    <property type="term" value="F:RNA binding"/>
    <property type="evidence" value="ECO:0007669"/>
    <property type="project" value="InterPro"/>
</dbReference>
<name>A0A2A9E6X5_9MICO</name>
<evidence type="ECO:0000256" key="4">
    <source>
        <dbReference type="HAMAP-Rule" id="MF_00171"/>
    </source>
</evidence>
<reference evidence="9 10" key="1">
    <citation type="submission" date="2017-10" db="EMBL/GenBank/DDBJ databases">
        <title>Sequencing the genomes of 1000 actinobacteria strains.</title>
        <authorList>
            <person name="Klenk H.-P."/>
        </authorList>
    </citation>
    <scope>NUCLEOTIDE SEQUENCE [LARGE SCALE GENOMIC DNA]</scope>
    <source>
        <strain evidence="9 10">DSM 18966</strain>
    </source>
</reference>
<evidence type="ECO:0000256" key="1">
    <source>
        <dbReference type="ARBA" id="ARBA00009375"/>
    </source>
</evidence>
<dbReference type="InterPro" id="IPR020095">
    <property type="entry name" value="PsdUridine_synth_TruA_C"/>
</dbReference>
<dbReference type="AlphaFoldDB" id="A0A2A9E6X5"/>
<evidence type="ECO:0000313" key="9">
    <source>
        <dbReference type="EMBL" id="PFG33992.1"/>
    </source>
</evidence>
<dbReference type="PANTHER" id="PTHR11142:SF0">
    <property type="entry name" value="TRNA PSEUDOURIDINE SYNTHASE-LIKE 1"/>
    <property type="match status" value="1"/>
</dbReference>
<protein>
    <recommendedName>
        <fullName evidence="4">tRNA pseudouridine synthase A</fullName>
        <ecNumber evidence="4">5.4.99.12</ecNumber>
    </recommendedName>
    <alternativeName>
        <fullName evidence="4">tRNA pseudouridine(38-40) synthase</fullName>
    </alternativeName>
    <alternativeName>
        <fullName evidence="4">tRNA pseudouridylate synthase I</fullName>
    </alternativeName>
    <alternativeName>
        <fullName evidence="4">tRNA-uridine isomerase I</fullName>
    </alternativeName>
</protein>
<accession>A0A2A9E6X5</accession>
<feature type="domain" description="Pseudouridine synthase I TruA alpha/beta" evidence="8">
    <location>
        <begin position="158"/>
        <end position="262"/>
    </location>
</feature>
<keyword evidence="2 4" id="KW-0819">tRNA processing</keyword>
<dbReference type="Gene3D" id="3.30.70.580">
    <property type="entry name" value="Pseudouridine synthase I, catalytic domain, N-terminal subdomain"/>
    <property type="match status" value="1"/>
</dbReference>
<comment type="catalytic activity">
    <reaction evidence="4 7">
        <text>uridine(38/39/40) in tRNA = pseudouridine(38/39/40) in tRNA</text>
        <dbReference type="Rhea" id="RHEA:22376"/>
        <dbReference type="Rhea" id="RHEA-COMP:10085"/>
        <dbReference type="Rhea" id="RHEA-COMP:10087"/>
        <dbReference type="ChEBI" id="CHEBI:65314"/>
        <dbReference type="ChEBI" id="CHEBI:65315"/>
        <dbReference type="EC" id="5.4.99.12"/>
    </reaction>
</comment>
<dbReference type="GO" id="GO:0160147">
    <property type="term" value="F:tRNA pseudouridine(38-40) synthase activity"/>
    <property type="evidence" value="ECO:0007669"/>
    <property type="project" value="UniProtKB-EC"/>
</dbReference>